<dbReference type="Pfam" id="PF00583">
    <property type="entry name" value="Acetyltransf_1"/>
    <property type="match status" value="1"/>
</dbReference>
<sequence>MPITLKPMEEREFQAFCAYSNQHYAKEKITAGTWTEEEADEKAKAALRQLLPEGLQTQHHRHWTITRNETESIGWLWLYIDPIHPQRAAFIYGFGLYEPYRGQGLAKQALAALDVKAKELGVKKLSLHVFAHNETARRLYEHTGYTETDISMSKEL</sequence>
<feature type="domain" description="N-acetyltransferase" evidence="1">
    <location>
        <begin position="3"/>
        <end position="156"/>
    </location>
</feature>
<dbReference type="CDD" id="cd04301">
    <property type="entry name" value="NAT_SF"/>
    <property type="match status" value="1"/>
</dbReference>
<dbReference type="PANTHER" id="PTHR43259:SF1">
    <property type="entry name" value="N-ACETYLTRANSFERASE DOMAIN-CONTAINING PROTEIN"/>
    <property type="match status" value="1"/>
</dbReference>
<dbReference type="RefSeq" id="WP_003326131.1">
    <property type="nucleotide sequence ID" value="NC_014639.1"/>
</dbReference>
<dbReference type="InterPro" id="IPR016181">
    <property type="entry name" value="Acyl_CoA_acyltransferase"/>
</dbReference>
<dbReference type="InterPro" id="IPR052829">
    <property type="entry name" value="N-acetyltransferase_domain"/>
</dbReference>
<evidence type="ECO:0000259" key="1">
    <source>
        <dbReference type="PROSITE" id="PS51186"/>
    </source>
</evidence>
<accession>A0ABM5M3A0</accession>
<dbReference type="InterPro" id="IPR000182">
    <property type="entry name" value="GNAT_dom"/>
</dbReference>
<gene>
    <name evidence="2" type="ordered locus">BATR1942_18210</name>
</gene>
<dbReference type="SUPFAM" id="SSF55729">
    <property type="entry name" value="Acyl-CoA N-acyltransferases (Nat)"/>
    <property type="match status" value="1"/>
</dbReference>
<protein>
    <submittedName>
        <fullName evidence="2">YycN</fullName>
    </submittedName>
</protein>
<dbReference type="PROSITE" id="PS51186">
    <property type="entry name" value="GNAT"/>
    <property type="match status" value="1"/>
</dbReference>
<dbReference type="Proteomes" id="UP000006867">
    <property type="component" value="Chromosome"/>
</dbReference>
<dbReference type="PANTHER" id="PTHR43259">
    <property type="entry name" value="SPT10P"/>
    <property type="match status" value="1"/>
</dbReference>
<dbReference type="EMBL" id="CP002207">
    <property type="protein sequence ID" value="ADP34559.1"/>
    <property type="molecule type" value="Genomic_DNA"/>
</dbReference>
<reference evidence="2 3" key="1">
    <citation type="journal article" date="2011" name="Front. Microbiol.">
        <title>Genomic signatures of strain selection and enhancement in Bacillus atrophaeus var. globigii, a historical biowarfare simulant.</title>
        <authorList>
            <person name="Gibbons H.S."/>
            <person name="Broomall S.M."/>
            <person name="McNew L.A."/>
            <person name="Daligault H."/>
            <person name="Chapman C."/>
            <person name="Bruce D."/>
            <person name="Karavis M."/>
            <person name="Krepps M."/>
            <person name="McGregor P.A."/>
            <person name="Hong C."/>
            <person name="Park K.H."/>
            <person name="Akmal A."/>
            <person name="Feldman A."/>
            <person name="Lin J.S."/>
            <person name="Chang W.E."/>
            <person name="Higgs B.W."/>
            <person name="Demirev P."/>
            <person name="Lindquist J."/>
            <person name="Liem A."/>
            <person name="Fochler E."/>
            <person name="Read T.D."/>
            <person name="Tapia R."/>
            <person name="Johnson S."/>
            <person name="Bishop-Lilly K.A."/>
            <person name="Detter C."/>
            <person name="Han C."/>
            <person name="Sozhamannan S."/>
            <person name="Rosenzweig C.N."/>
            <person name="Skowronski E.W."/>
        </authorList>
    </citation>
    <scope>NUCLEOTIDE SEQUENCE [LARGE SCALE GENOMIC DNA]</scope>
    <source>
        <strain evidence="2 3">1942</strain>
    </source>
</reference>
<proteinExistence type="predicted"/>
<dbReference type="Gene3D" id="3.40.630.30">
    <property type="match status" value="1"/>
</dbReference>
<evidence type="ECO:0000313" key="2">
    <source>
        <dbReference type="EMBL" id="ADP34559.1"/>
    </source>
</evidence>
<name>A0ABM5M3A0_BACA1</name>
<keyword evidence="3" id="KW-1185">Reference proteome</keyword>
<evidence type="ECO:0000313" key="3">
    <source>
        <dbReference type="Proteomes" id="UP000006867"/>
    </source>
</evidence>
<organism evidence="2 3">
    <name type="scientific">Bacillus atrophaeus (strain 1942)</name>
    <dbReference type="NCBI Taxonomy" id="720555"/>
    <lineage>
        <taxon>Bacteria</taxon>
        <taxon>Bacillati</taxon>
        <taxon>Bacillota</taxon>
        <taxon>Bacilli</taxon>
        <taxon>Bacillales</taxon>
        <taxon>Bacillaceae</taxon>
        <taxon>Bacillus</taxon>
    </lineage>
</organism>